<evidence type="ECO:0000256" key="4">
    <source>
        <dbReference type="ARBA" id="ARBA00022452"/>
    </source>
</evidence>
<evidence type="ECO:0000256" key="7">
    <source>
        <dbReference type="ARBA" id="ARBA00023237"/>
    </source>
</evidence>
<protein>
    <submittedName>
        <fullName evidence="9">TolC family protein</fullName>
    </submittedName>
</protein>
<keyword evidence="7" id="KW-0998">Cell outer membrane</keyword>
<evidence type="ECO:0000256" key="5">
    <source>
        <dbReference type="ARBA" id="ARBA00022692"/>
    </source>
</evidence>
<reference evidence="9 10" key="1">
    <citation type="submission" date="2019-09" db="EMBL/GenBank/DDBJ databases">
        <title>Distinct polysaccharide growth profiles of human intestinal Prevotella copri isolates.</title>
        <authorList>
            <person name="Fehlner-Peach H."/>
            <person name="Magnabosco C."/>
            <person name="Raghavan V."/>
            <person name="Scher J.U."/>
            <person name="Tett A."/>
            <person name="Cox L.M."/>
            <person name="Gottsegen C."/>
            <person name="Watters A."/>
            <person name="Wiltshire- Gordon J.D."/>
            <person name="Segata N."/>
            <person name="Bonneau R."/>
            <person name="Littman D.R."/>
        </authorList>
    </citation>
    <scope>NUCLEOTIDE SEQUENCE [LARGE SCALE GENOMIC DNA]</scope>
    <source>
        <strain evidence="10">iAQ1173</strain>
    </source>
</reference>
<dbReference type="AlphaFoldDB" id="A0A6A7WCX0"/>
<dbReference type="InterPro" id="IPR051906">
    <property type="entry name" value="TolC-like"/>
</dbReference>
<keyword evidence="6" id="KW-0472">Membrane</keyword>
<evidence type="ECO:0000313" key="9">
    <source>
        <dbReference type="EMBL" id="MQP12231.1"/>
    </source>
</evidence>
<evidence type="ECO:0000256" key="8">
    <source>
        <dbReference type="SAM" id="SignalP"/>
    </source>
</evidence>
<dbReference type="SUPFAM" id="SSF56954">
    <property type="entry name" value="Outer membrane efflux proteins (OEP)"/>
    <property type="match status" value="1"/>
</dbReference>
<organism evidence="9 10">
    <name type="scientific">Segatella copri</name>
    <dbReference type="NCBI Taxonomy" id="165179"/>
    <lineage>
        <taxon>Bacteria</taxon>
        <taxon>Pseudomonadati</taxon>
        <taxon>Bacteroidota</taxon>
        <taxon>Bacteroidia</taxon>
        <taxon>Bacteroidales</taxon>
        <taxon>Prevotellaceae</taxon>
        <taxon>Segatella</taxon>
    </lineage>
</organism>
<gene>
    <name evidence="9" type="ORF">F7D20_09740</name>
</gene>
<feature type="signal peptide" evidence="8">
    <location>
        <begin position="1"/>
        <end position="24"/>
    </location>
</feature>
<dbReference type="GO" id="GO:0015562">
    <property type="term" value="F:efflux transmembrane transporter activity"/>
    <property type="evidence" value="ECO:0007669"/>
    <property type="project" value="InterPro"/>
</dbReference>
<dbReference type="GO" id="GO:0009279">
    <property type="term" value="C:cell outer membrane"/>
    <property type="evidence" value="ECO:0007669"/>
    <property type="project" value="UniProtKB-SubCell"/>
</dbReference>
<dbReference type="Pfam" id="PF02321">
    <property type="entry name" value="OEP"/>
    <property type="match status" value="2"/>
</dbReference>
<comment type="caution">
    <text evidence="9">The sequence shown here is derived from an EMBL/GenBank/DDBJ whole genome shotgun (WGS) entry which is preliminary data.</text>
</comment>
<proteinExistence type="inferred from homology"/>
<dbReference type="PANTHER" id="PTHR30026:SF20">
    <property type="entry name" value="OUTER MEMBRANE PROTEIN TOLC"/>
    <property type="match status" value="1"/>
</dbReference>
<keyword evidence="8" id="KW-0732">Signal</keyword>
<keyword evidence="4" id="KW-1134">Transmembrane beta strand</keyword>
<evidence type="ECO:0000313" key="10">
    <source>
        <dbReference type="Proteomes" id="UP000384372"/>
    </source>
</evidence>
<dbReference type="Gene3D" id="1.20.1600.10">
    <property type="entry name" value="Outer membrane efflux proteins (OEP)"/>
    <property type="match status" value="1"/>
</dbReference>
<feature type="chain" id="PRO_5025641553" evidence="8">
    <location>
        <begin position="25"/>
        <end position="445"/>
    </location>
</feature>
<name>A0A6A7WCX0_9BACT</name>
<dbReference type="OrthoDB" id="9811587at2"/>
<dbReference type="GO" id="GO:0015288">
    <property type="term" value="F:porin activity"/>
    <property type="evidence" value="ECO:0007669"/>
    <property type="project" value="TreeGrafter"/>
</dbReference>
<keyword evidence="3" id="KW-0813">Transport</keyword>
<dbReference type="EMBL" id="VZAD01000072">
    <property type="protein sequence ID" value="MQP12231.1"/>
    <property type="molecule type" value="Genomic_DNA"/>
</dbReference>
<accession>A0A6A7WCX0</accession>
<evidence type="ECO:0000256" key="2">
    <source>
        <dbReference type="ARBA" id="ARBA00007613"/>
    </source>
</evidence>
<evidence type="ECO:0000256" key="6">
    <source>
        <dbReference type="ARBA" id="ARBA00023136"/>
    </source>
</evidence>
<comment type="similarity">
    <text evidence="2">Belongs to the outer membrane factor (OMF) (TC 1.B.17) family.</text>
</comment>
<dbReference type="RefSeq" id="WP_158463870.1">
    <property type="nucleotide sequence ID" value="NZ_VZAD01000072.1"/>
</dbReference>
<dbReference type="Proteomes" id="UP000384372">
    <property type="component" value="Unassembled WGS sequence"/>
</dbReference>
<dbReference type="PANTHER" id="PTHR30026">
    <property type="entry name" value="OUTER MEMBRANE PROTEIN TOLC"/>
    <property type="match status" value="1"/>
</dbReference>
<keyword evidence="10" id="KW-1185">Reference proteome</keyword>
<dbReference type="InterPro" id="IPR003423">
    <property type="entry name" value="OMP_efflux"/>
</dbReference>
<sequence length="445" mass="49444">MKMMNIRFTILSAMAFFALGEAQAQKAWSLRQCIDYALEHNITVKQMQNIREQQALQLNTNKNSRLPDLNASVGENISFGRGLTAQNTYEDRTTSSTSFSLGTTVSLFDGNKTTHNIRLSKLNLDAADADLSKARNDLSMNVAKAYIEALNNMEIADVARRQVSIDSMQVARLQTIVENGKASVAELSQQKAALAQSQLTLTTASNNCQLSLLDLSQLLELPSPDGFSILRPETSHINPESYVPASPSVVFADALVSKPEIKAQELRVKGADHSVLIAKSAYYPQLAFNAGLGSNYYKTSGFDAESFGKQLKNNFSQYLGLSLNVPIFNRFSTRNSVRSARIDRDNQVLKLEDAKKSLYKEIQQVYYNAIAAESRYVSSRQAVASNEDAFRLTQGKYENGKASITEFNEAKNNLLKAQSDMVQAKYESLYQNSLLDFYRGKSLDF</sequence>
<evidence type="ECO:0000256" key="1">
    <source>
        <dbReference type="ARBA" id="ARBA00004442"/>
    </source>
</evidence>
<comment type="subcellular location">
    <subcellularLocation>
        <location evidence="1">Cell outer membrane</location>
    </subcellularLocation>
</comment>
<evidence type="ECO:0000256" key="3">
    <source>
        <dbReference type="ARBA" id="ARBA00022448"/>
    </source>
</evidence>
<keyword evidence="5" id="KW-0812">Transmembrane</keyword>
<dbReference type="GO" id="GO:1990281">
    <property type="term" value="C:efflux pump complex"/>
    <property type="evidence" value="ECO:0007669"/>
    <property type="project" value="TreeGrafter"/>
</dbReference>